<dbReference type="InterPro" id="IPR050570">
    <property type="entry name" value="Cell_wall_metabolism_enzyme"/>
</dbReference>
<feature type="transmembrane region" description="Helical" evidence="1">
    <location>
        <begin position="44"/>
        <end position="66"/>
    </location>
</feature>
<dbReference type="CDD" id="cd12797">
    <property type="entry name" value="M23_peptidase"/>
    <property type="match status" value="1"/>
</dbReference>
<keyword evidence="1" id="KW-0472">Membrane</keyword>
<sequence length="398" mass="42409">MAIRHSTKKAAVAAWLRMLFAEREIFLRSDGKVRFVRITSRMQVLAAAIVGAALLVWAAATLAMAWNQLLVSGERAAMDAKARTISAQATKVDAYKRSVGDIAADLDRRQDMLDDMVRSQFGGAGWKGAVVGKDDQGAPAAPKDAPKKISSALPGAPQLRALEVRQSHFARQLAALVDTRAAKVEAAIRSFGLDPAQIAARTAKQAQGGPYIPWNTASQDNDPAFLSLAASLARLNALEFGLVSIPSGQPTGSPMLTSSYGYRSDPFTGAPAFHAGVDFPGIYGQSILAAAAGRVSYVGGRQGYGNVVEVDHGNGIMTRYAHLSRFGVRVGQDVARGQAIARMGSTGRSTGTHLHFEVRVNGAPINPRRFLEARQDVLQVQQVAKSRIANVRIRNVGA</sequence>
<keyword evidence="1" id="KW-1133">Transmembrane helix</keyword>
<protein>
    <submittedName>
        <fullName evidence="4">Murein DD-endopeptidase MepM/ murein hydrolase activator NlpD</fullName>
    </submittedName>
</protein>
<dbReference type="InterPro" id="IPR016047">
    <property type="entry name" value="M23ase_b-sheet_dom"/>
</dbReference>
<dbReference type="PANTHER" id="PTHR21666:SF270">
    <property type="entry name" value="MUREIN HYDROLASE ACTIVATOR ENVC"/>
    <property type="match status" value="1"/>
</dbReference>
<dbReference type="FunFam" id="2.70.70.10:FF:000006">
    <property type="entry name" value="M23 family peptidase"/>
    <property type="match status" value="1"/>
</dbReference>
<keyword evidence="4" id="KW-0378">Hydrolase</keyword>
<dbReference type="InterPro" id="IPR045974">
    <property type="entry name" value="DUF5930"/>
</dbReference>
<accession>A0A841J900</accession>
<dbReference type="Proteomes" id="UP000552700">
    <property type="component" value="Unassembled WGS sequence"/>
</dbReference>
<keyword evidence="1" id="KW-0812">Transmembrane</keyword>
<evidence type="ECO:0000256" key="1">
    <source>
        <dbReference type="SAM" id="Phobius"/>
    </source>
</evidence>
<evidence type="ECO:0000259" key="2">
    <source>
        <dbReference type="Pfam" id="PF01551"/>
    </source>
</evidence>
<feature type="domain" description="DUF5930" evidence="3">
    <location>
        <begin position="11"/>
        <end position="75"/>
    </location>
</feature>
<gene>
    <name evidence="4" type="ORF">FHS92_002742</name>
</gene>
<evidence type="ECO:0000259" key="3">
    <source>
        <dbReference type="Pfam" id="PF19353"/>
    </source>
</evidence>
<evidence type="ECO:0000313" key="5">
    <source>
        <dbReference type="Proteomes" id="UP000552700"/>
    </source>
</evidence>
<reference evidence="4 5" key="1">
    <citation type="submission" date="2020-08" db="EMBL/GenBank/DDBJ databases">
        <title>Genomic Encyclopedia of Type Strains, Phase IV (KMG-IV): sequencing the most valuable type-strain genomes for metagenomic binning, comparative biology and taxonomic classification.</title>
        <authorList>
            <person name="Goeker M."/>
        </authorList>
    </citation>
    <scope>NUCLEOTIDE SEQUENCE [LARGE SCALE GENOMIC DNA]</scope>
    <source>
        <strain evidence="4 5">DSM 102255</strain>
    </source>
</reference>
<proteinExistence type="predicted"/>
<dbReference type="AlphaFoldDB" id="A0A841J900"/>
<dbReference type="Pfam" id="PF19353">
    <property type="entry name" value="DUF5930"/>
    <property type="match status" value="1"/>
</dbReference>
<dbReference type="GO" id="GO:0004222">
    <property type="term" value="F:metalloendopeptidase activity"/>
    <property type="evidence" value="ECO:0007669"/>
    <property type="project" value="TreeGrafter"/>
</dbReference>
<feature type="domain" description="M23ase beta-sheet core" evidence="2">
    <location>
        <begin position="273"/>
        <end position="367"/>
    </location>
</feature>
<dbReference type="PANTHER" id="PTHR21666">
    <property type="entry name" value="PEPTIDASE-RELATED"/>
    <property type="match status" value="1"/>
</dbReference>
<dbReference type="Pfam" id="PF01551">
    <property type="entry name" value="Peptidase_M23"/>
    <property type="match status" value="1"/>
</dbReference>
<dbReference type="Gene3D" id="2.70.70.10">
    <property type="entry name" value="Glucose Permease (Domain IIA)"/>
    <property type="match status" value="1"/>
</dbReference>
<evidence type="ECO:0000313" key="4">
    <source>
        <dbReference type="EMBL" id="MBB6124985.1"/>
    </source>
</evidence>
<name>A0A841J900_9SPHN</name>
<dbReference type="SUPFAM" id="SSF51261">
    <property type="entry name" value="Duplicated hybrid motif"/>
    <property type="match status" value="1"/>
</dbReference>
<dbReference type="InterPro" id="IPR011055">
    <property type="entry name" value="Dup_hybrid_motif"/>
</dbReference>
<dbReference type="EMBL" id="JACIJP010000005">
    <property type="protein sequence ID" value="MBB6124985.1"/>
    <property type="molecule type" value="Genomic_DNA"/>
</dbReference>
<comment type="caution">
    <text evidence="4">The sequence shown here is derived from an EMBL/GenBank/DDBJ whole genome shotgun (WGS) entry which is preliminary data.</text>
</comment>
<keyword evidence="5" id="KW-1185">Reference proteome</keyword>
<organism evidence="4 5">
    <name type="scientific">Sphingobium subterraneum</name>
    <dbReference type="NCBI Taxonomy" id="627688"/>
    <lineage>
        <taxon>Bacteria</taxon>
        <taxon>Pseudomonadati</taxon>
        <taxon>Pseudomonadota</taxon>
        <taxon>Alphaproteobacteria</taxon>
        <taxon>Sphingomonadales</taxon>
        <taxon>Sphingomonadaceae</taxon>
        <taxon>Sphingobium</taxon>
    </lineage>
</organism>